<gene>
    <name evidence="1" type="ORF">Krac_0118</name>
</gene>
<organism evidence="1 2">
    <name type="scientific">Ktedonobacter racemifer DSM 44963</name>
    <dbReference type="NCBI Taxonomy" id="485913"/>
    <lineage>
        <taxon>Bacteria</taxon>
        <taxon>Bacillati</taxon>
        <taxon>Chloroflexota</taxon>
        <taxon>Ktedonobacteria</taxon>
        <taxon>Ktedonobacterales</taxon>
        <taxon>Ktedonobacteraceae</taxon>
        <taxon>Ktedonobacter</taxon>
    </lineage>
</organism>
<dbReference type="STRING" id="485913.Krac_0118"/>
<dbReference type="AlphaFoldDB" id="D6U8T0"/>
<proteinExistence type="predicted"/>
<keyword evidence="2" id="KW-1185">Reference proteome</keyword>
<evidence type="ECO:0000313" key="2">
    <source>
        <dbReference type="Proteomes" id="UP000004508"/>
    </source>
</evidence>
<dbReference type="EMBL" id="ADVG01000006">
    <property type="protein sequence ID" value="EFH79640.1"/>
    <property type="molecule type" value="Genomic_DNA"/>
</dbReference>
<dbReference type="Proteomes" id="UP000004508">
    <property type="component" value="Unassembled WGS sequence"/>
</dbReference>
<name>D6U8T0_KTERA</name>
<comment type="caution">
    <text evidence="1">The sequence shown here is derived from an EMBL/GenBank/DDBJ whole genome shotgun (WGS) entry which is preliminary data.</text>
</comment>
<dbReference type="RefSeq" id="WP_007923622.1">
    <property type="nucleotide sequence ID" value="NZ_ADVG01000006.1"/>
</dbReference>
<sequence length="168" mass="19747">MTTRTKTRDANSVKPLLITIQRRSRWYAELADPIAQSGLWQVGNTPEEAIQLWIERHHHREPSYTLPLCYDHVERWMRHPQQVWYCDLCRQVKQIKLSDAGYREVRAAIKADHQLHAPMCDGAYGWLHIVNQFLVSDLEDLRCDPDIPEWAKPTIAELLQLQEPEVQL</sequence>
<reference evidence="1 2" key="1">
    <citation type="journal article" date="2011" name="Stand. Genomic Sci.">
        <title>Non-contiguous finished genome sequence and contextual data of the filamentous soil bacterium Ktedonobacter racemifer type strain (SOSP1-21).</title>
        <authorList>
            <person name="Chang Y.J."/>
            <person name="Land M."/>
            <person name="Hauser L."/>
            <person name="Chertkov O."/>
            <person name="Del Rio T.G."/>
            <person name="Nolan M."/>
            <person name="Copeland A."/>
            <person name="Tice H."/>
            <person name="Cheng J.F."/>
            <person name="Lucas S."/>
            <person name="Han C."/>
            <person name="Goodwin L."/>
            <person name="Pitluck S."/>
            <person name="Ivanova N."/>
            <person name="Ovchinikova G."/>
            <person name="Pati A."/>
            <person name="Chen A."/>
            <person name="Palaniappan K."/>
            <person name="Mavromatis K."/>
            <person name="Liolios K."/>
            <person name="Brettin T."/>
            <person name="Fiebig A."/>
            <person name="Rohde M."/>
            <person name="Abt B."/>
            <person name="Goker M."/>
            <person name="Detter J.C."/>
            <person name="Woyke T."/>
            <person name="Bristow J."/>
            <person name="Eisen J.A."/>
            <person name="Markowitz V."/>
            <person name="Hugenholtz P."/>
            <person name="Kyrpides N.C."/>
            <person name="Klenk H.P."/>
            <person name="Lapidus A."/>
        </authorList>
    </citation>
    <scope>NUCLEOTIDE SEQUENCE [LARGE SCALE GENOMIC DNA]</scope>
    <source>
        <strain evidence="2">DSM 44963</strain>
    </source>
</reference>
<accession>D6U8T0</accession>
<evidence type="ECO:0000313" key="1">
    <source>
        <dbReference type="EMBL" id="EFH79640.1"/>
    </source>
</evidence>
<protein>
    <submittedName>
        <fullName evidence="1">Uncharacterized protein</fullName>
    </submittedName>
</protein>
<dbReference type="InParanoid" id="D6U8T0"/>